<dbReference type="Pfam" id="PF07690">
    <property type="entry name" value="MFS_1"/>
    <property type="match status" value="1"/>
</dbReference>
<name>A0AAF5DF24_STRER</name>
<feature type="transmembrane region" description="Helical" evidence="1">
    <location>
        <begin position="423"/>
        <end position="441"/>
    </location>
</feature>
<feature type="transmembrane region" description="Helical" evidence="1">
    <location>
        <begin position="309"/>
        <end position="333"/>
    </location>
</feature>
<keyword evidence="1" id="KW-0812">Transmembrane</keyword>
<evidence type="ECO:0000313" key="2">
    <source>
        <dbReference type="Proteomes" id="UP000035681"/>
    </source>
</evidence>
<organism evidence="2 3">
    <name type="scientific">Strongyloides stercoralis</name>
    <name type="common">Threadworm</name>
    <dbReference type="NCBI Taxonomy" id="6248"/>
    <lineage>
        <taxon>Eukaryota</taxon>
        <taxon>Metazoa</taxon>
        <taxon>Ecdysozoa</taxon>
        <taxon>Nematoda</taxon>
        <taxon>Chromadorea</taxon>
        <taxon>Rhabditida</taxon>
        <taxon>Tylenchina</taxon>
        <taxon>Panagrolaimomorpha</taxon>
        <taxon>Strongyloidoidea</taxon>
        <taxon>Strongyloididae</taxon>
        <taxon>Strongyloides</taxon>
    </lineage>
</organism>
<dbReference type="InterPro" id="IPR036259">
    <property type="entry name" value="MFS_trans_sf"/>
</dbReference>
<feature type="transmembrane region" description="Helical" evidence="1">
    <location>
        <begin position="491"/>
        <end position="518"/>
    </location>
</feature>
<evidence type="ECO:0000313" key="3">
    <source>
        <dbReference type="WBParaSite" id="TCONS_00011496.p1"/>
    </source>
</evidence>
<keyword evidence="1" id="KW-1133">Transmembrane helix</keyword>
<dbReference type="InterPro" id="IPR011701">
    <property type="entry name" value="MFS"/>
</dbReference>
<dbReference type="WBParaSite" id="TCONS_00011496.p1">
    <property type="protein sequence ID" value="TCONS_00011496.p1"/>
    <property type="gene ID" value="XLOC_005955"/>
</dbReference>
<keyword evidence="1" id="KW-0472">Membrane</keyword>
<feature type="transmembrane region" description="Helical" evidence="1">
    <location>
        <begin position="285"/>
        <end position="303"/>
    </location>
</feature>
<sequence length="819" mass="91273">SLTKSEINKRRIFIFLLTLLFHSFEQWIRTLIPFLQWGLRPVPNVFTILTLNSIGGFSTAIGTFLTAYFIETYGGKKTALACTLIIGIYQIIIPQTTELYLFGAYQILLIFNNMPTVLNVLMANMLGEYADLNEITHYITEQNIPYSAAMALGPYLAIQSLFIVSPQITNSALTCGISHLLLLIPIISLMPDESTEKSKIFTSSNINVYIELLKNKTVFITLALIALIYGPASCYDQVLRFRLSTHILISPNSMCLLALVVGLSTLITSLIILPYLLSKFGPQNIIVFGAGILCCSYLYLSQVTEFSHFLFGCPLQAIGSTISIGCLTATLMASVPKIYFAKAAALNRIVQITSMSLTPILTGYYVEGSEISLICYVAIAITLSSIPILFVKIHLHLILQNLTNPNHYSYINLFQKMEKKQKILYTLCLIFGIWHFGTQWTTTLLSFLQWDTTEVMSIVDLGYIQSFGSLMNVIGALALGQMTDSTGPKTIFIFAVICTTLYYCGLALCHTWTAFFILQVLRFGYQLDSTAEMYLATITTEKERTGTLMILTIPQAIAMFIGPYTASKVAVWTDLRTSQFLSGIIMFAAIMPIIVLALPATHGIPKIAAARLRPQEYWPMITRNPALRESLILRGFLVGAYVCYELIARNFLLRQYMHGATDSAYVLIVMGIALLTMQFLVLPFLQKRFTPKALLQMALGTLLFCYLAVNFVTGLEQFLIINGIQTAAYAICYAESCTQITSSVESTDLGKATGLASMTQWLTHLIVPIYTSQLVQYFQFHYAFYTSAFVIGCLLIYVSIVAKHYNARVRSLLPSLQIA</sequence>
<feature type="transmembrane region" description="Helical" evidence="1">
    <location>
        <begin position="171"/>
        <end position="191"/>
    </location>
</feature>
<feature type="transmembrane region" description="Helical" evidence="1">
    <location>
        <begin position="345"/>
        <end position="365"/>
    </location>
</feature>
<reference evidence="3" key="1">
    <citation type="submission" date="2024-02" db="UniProtKB">
        <authorList>
            <consortium name="WormBaseParasite"/>
        </authorList>
    </citation>
    <scope>IDENTIFICATION</scope>
</reference>
<dbReference type="GO" id="GO:0022857">
    <property type="term" value="F:transmembrane transporter activity"/>
    <property type="evidence" value="ECO:0007669"/>
    <property type="project" value="InterPro"/>
</dbReference>
<feature type="transmembrane region" description="Helical" evidence="1">
    <location>
        <begin position="249"/>
        <end position="273"/>
    </location>
</feature>
<feature type="transmembrane region" description="Helical" evidence="1">
    <location>
        <begin position="664"/>
        <end position="682"/>
    </location>
</feature>
<feature type="transmembrane region" description="Helical" evidence="1">
    <location>
        <begin position="77"/>
        <end position="93"/>
    </location>
</feature>
<feature type="transmembrane region" description="Helical" evidence="1">
    <location>
        <begin position="631"/>
        <end position="652"/>
    </location>
</feature>
<dbReference type="SUPFAM" id="SSF103473">
    <property type="entry name" value="MFS general substrate transporter"/>
    <property type="match status" value="2"/>
</dbReference>
<dbReference type="PANTHER" id="PTHR24002:SF4">
    <property type="entry name" value="MFS DOMAIN-CONTAINING PROTEIN"/>
    <property type="match status" value="1"/>
</dbReference>
<protein>
    <submittedName>
        <fullName evidence="3">Major facilitator superfamily (MFS) profile domain-containing protein</fullName>
    </submittedName>
</protein>
<keyword evidence="2" id="KW-1185">Reference proteome</keyword>
<feature type="transmembrane region" description="Helical" evidence="1">
    <location>
        <begin position="144"/>
        <end position="165"/>
    </location>
</feature>
<dbReference type="AlphaFoldDB" id="A0AAF5DF24"/>
<feature type="transmembrane region" description="Helical" evidence="1">
    <location>
        <begin position="782"/>
        <end position="802"/>
    </location>
</feature>
<feature type="transmembrane region" description="Helical" evidence="1">
    <location>
        <begin position="212"/>
        <end position="229"/>
    </location>
</feature>
<feature type="transmembrane region" description="Helical" evidence="1">
    <location>
        <begin position="580"/>
        <end position="601"/>
    </location>
</feature>
<dbReference type="PANTHER" id="PTHR24002">
    <property type="entry name" value="SOLUTE CARRIER FAMILY 22 MEMBER 18"/>
    <property type="match status" value="1"/>
</dbReference>
<feature type="transmembrane region" description="Helical" evidence="1">
    <location>
        <begin position="48"/>
        <end position="70"/>
    </location>
</feature>
<feature type="transmembrane region" description="Helical" evidence="1">
    <location>
        <begin position="694"/>
        <end position="713"/>
    </location>
</feature>
<feature type="transmembrane region" description="Helical" evidence="1">
    <location>
        <begin position="99"/>
        <end position="123"/>
    </location>
</feature>
<dbReference type="GO" id="GO:0005635">
    <property type="term" value="C:nuclear envelope"/>
    <property type="evidence" value="ECO:0007669"/>
    <property type="project" value="TreeGrafter"/>
</dbReference>
<feature type="transmembrane region" description="Helical" evidence="1">
    <location>
        <begin position="371"/>
        <end position="391"/>
    </location>
</feature>
<feature type="transmembrane region" description="Helical" evidence="1">
    <location>
        <begin position="12"/>
        <end position="28"/>
    </location>
</feature>
<dbReference type="Gene3D" id="1.20.1250.20">
    <property type="entry name" value="MFS general substrate transporter like domains"/>
    <property type="match status" value="2"/>
</dbReference>
<evidence type="ECO:0000256" key="1">
    <source>
        <dbReference type="SAM" id="Phobius"/>
    </source>
</evidence>
<proteinExistence type="predicted"/>
<accession>A0AAF5DF24</accession>
<dbReference type="Proteomes" id="UP000035681">
    <property type="component" value="Unplaced"/>
</dbReference>
<feature type="transmembrane region" description="Helical" evidence="1">
    <location>
        <begin position="461"/>
        <end position="479"/>
    </location>
</feature>